<gene>
    <name evidence="4" type="ORF">FHX34_102837</name>
</gene>
<evidence type="ECO:0000259" key="3">
    <source>
        <dbReference type="Pfam" id="PF00582"/>
    </source>
</evidence>
<name>A0A561WK86_ACTTI</name>
<dbReference type="RefSeq" id="WP_122977431.1">
    <property type="nucleotide sequence ID" value="NZ_BOMX01000077.1"/>
</dbReference>
<comment type="similarity">
    <text evidence="1">Belongs to the universal stress protein A family.</text>
</comment>
<protein>
    <submittedName>
        <fullName evidence="4">Nucleotide-binding universal stress UspA family protein</fullName>
    </submittedName>
</protein>
<reference evidence="4 5" key="1">
    <citation type="submission" date="2019-06" db="EMBL/GenBank/DDBJ databases">
        <title>Sequencing the genomes of 1000 actinobacteria strains.</title>
        <authorList>
            <person name="Klenk H.-P."/>
        </authorList>
    </citation>
    <scope>NUCLEOTIDE SEQUENCE [LARGE SCALE GENOMIC DNA]</scope>
    <source>
        <strain evidence="4 5">DSM 43866</strain>
    </source>
</reference>
<feature type="region of interest" description="Disordered" evidence="2">
    <location>
        <begin position="1"/>
        <end position="21"/>
    </location>
</feature>
<keyword evidence="5" id="KW-1185">Reference proteome</keyword>
<dbReference type="Pfam" id="PF00582">
    <property type="entry name" value="Usp"/>
    <property type="match status" value="2"/>
</dbReference>
<dbReference type="AlphaFoldDB" id="A0A561WK86"/>
<feature type="domain" description="UspA" evidence="3">
    <location>
        <begin position="193"/>
        <end position="231"/>
    </location>
</feature>
<evidence type="ECO:0000256" key="1">
    <source>
        <dbReference type="ARBA" id="ARBA00008791"/>
    </source>
</evidence>
<dbReference type="EMBL" id="VIWY01000002">
    <property type="protein sequence ID" value="TWG24284.1"/>
    <property type="molecule type" value="Genomic_DNA"/>
</dbReference>
<organism evidence="4 5">
    <name type="scientific">Actinoplanes teichomyceticus</name>
    <dbReference type="NCBI Taxonomy" id="1867"/>
    <lineage>
        <taxon>Bacteria</taxon>
        <taxon>Bacillati</taxon>
        <taxon>Actinomycetota</taxon>
        <taxon>Actinomycetes</taxon>
        <taxon>Micromonosporales</taxon>
        <taxon>Micromonosporaceae</taxon>
        <taxon>Actinoplanes</taxon>
    </lineage>
</organism>
<evidence type="ECO:0000313" key="5">
    <source>
        <dbReference type="Proteomes" id="UP000320239"/>
    </source>
</evidence>
<feature type="domain" description="UspA" evidence="3">
    <location>
        <begin position="121"/>
        <end position="178"/>
    </location>
</feature>
<dbReference type="OrthoDB" id="3292873at2"/>
<accession>A0A561WK86</accession>
<evidence type="ECO:0000256" key="2">
    <source>
        <dbReference type="SAM" id="MobiDB-lite"/>
    </source>
</evidence>
<sequence length="298" mass="30736">MSDLSNFRVEREARNRAGAPRRTAPYSEAVNRYLGFPSYVDPYAPISAPAVAAGEAAGAGPVVVGVDDHPSGHVAVDLAAIEAGVRGAGLLILHAGPLARDAGVLDRLTERVHGFLPRVAVTTRLSGGTGAAEALLSEAGRADLIVVGHRHGAAWGLLGLSVADRVAARHPGPVLVVRVPGWPPGPELATPPLVVGVDGSAAASRAADFAVAEARIRGCDVTLVHVTRQPSERPNWTDRCGGVAVHNRTVAGDPASELVAASAHATAIVLGRDRRHTRLGPVSRAVLHHACCPVFFTG</sequence>
<dbReference type="PANTHER" id="PTHR46268:SF27">
    <property type="entry name" value="UNIVERSAL STRESS PROTEIN RV2623"/>
    <property type="match status" value="1"/>
</dbReference>
<dbReference type="SUPFAM" id="SSF52402">
    <property type="entry name" value="Adenine nucleotide alpha hydrolases-like"/>
    <property type="match status" value="2"/>
</dbReference>
<dbReference type="Proteomes" id="UP000320239">
    <property type="component" value="Unassembled WGS sequence"/>
</dbReference>
<evidence type="ECO:0000313" key="4">
    <source>
        <dbReference type="EMBL" id="TWG24284.1"/>
    </source>
</evidence>
<proteinExistence type="inferred from homology"/>
<dbReference type="PANTHER" id="PTHR46268">
    <property type="entry name" value="STRESS RESPONSE PROTEIN NHAX"/>
    <property type="match status" value="1"/>
</dbReference>
<dbReference type="InterPro" id="IPR006016">
    <property type="entry name" value="UspA"/>
</dbReference>
<dbReference type="InterPro" id="IPR014729">
    <property type="entry name" value="Rossmann-like_a/b/a_fold"/>
</dbReference>
<comment type="caution">
    <text evidence="4">The sequence shown here is derived from an EMBL/GenBank/DDBJ whole genome shotgun (WGS) entry which is preliminary data.</text>
</comment>
<dbReference type="Gene3D" id="3.40.50.620">
    <property type="entry name" value="HUPs"/>
    <property type="match status" value="3"/>
</dbReference>